<organism evidence="2 3">
    <name type="scientific">Streptomyces venezuelae</name>
    <dbReference type="NCBI Taxonomy" id="54571"/>
    <lineage>
        <taxon>Bacteria</taxon>
        <taxon>Bacillati</taxon>
        <taxon>Actinomycetota</taxon>
        <taxon>Actinomycetes</taxon>
        <taxon>Kitasatosporales</taxon>
        <taxon>Streptomycetaceae</taxon>
        <taxon>Streptomyces</taxon>
    </lineage>
</organism>
<gene>
    <name evidence="2" type="ORF">DEJ46_07770</name>
</gene>
<evidence type="ECO:0000259" key="1">
    <source>
        <dbReference type="Pfam" id="PF13460"/>
    </source>
</evidence>
<dbReference type="EMBL" id="CP029194">
    <property type="protein sequence ID" value="QES18995.1"/>
    <property type="molecule type" value="Genomic_DNA"/>
</dbReference>
<sequence length="232" mass="24224">MDIENGNKADSGNRNSIHSKSIAIFGAGGRVGRAAVAEAVARGHRVTAVVRDPAAYRDLEREGVTLVRGDATDAASVAALVAGHDAAVHAAARLDLPSEEYFTAAAKALVAGLTEAGVVRLLTLGIATTLETAPGVRLMDAPEFPEAWRAFAQGHVAEFELLSAEAGAELDWLMVVPPLDLNAEAERTGAYRTAVGTVVEGPGRIGHADLALALLDEIERPRHSRVQLAVSL</sequence>
<proteinExistence type="predicted"/>
<dbReference type="OrthoDB" id="3191258at2"/>
<name>A0A5P2ALS2_STRVZ</name>
<dbReference type="GO" id="GO:0016646">
    <property type="term" value="F:oxidoreductase activity, acting on the CH-NH group of donors, NAD or NADP as acceptor"/>
    <property type="evidence" value="ECO:0007669"/>
    <property type="project" value="TreeGrafter"/>
</dbReference>
<dbReference type="InterPro" id="IPR036291">
    <property type="entry name" value="NAD(P)-bd_dom_sf"/>
</dbReference>
<dbReference type="RefSeq" id="WP_150264803.1">
    <property type="nucleotide sequence ID" value="NZ_CP029194.1"/>
</dbReference>
<reference evidence="2 3" key="1">
    <citation type="submission" date="2018-05" db="EMBL/GenBank/DDBJ databases">
        <title>Streptomyces venezuelae.</title>
        <authorList>
            <person name="Kim W."/>
            <person name="Lee N."/>
            <person name="Cho B.-K."/>
        </authorList>
    </citation>
    <scope>NUCLEOTIDE SEQUENCE [LARGE SCALE GENOMIC DNA]</scope>
    <source>
        <strain evidence="2 3">ATCC 15068</strain>
    </source>
</reference>
<dbReference type="Proteomes" id="UP000324106">
    <property type="component" value="Chromosome"/>
</dbReference>
<dbReference type="InterPro" id="IPR051606">
    <property type="entry name" value="Polyketide_Oxido-like"/>
</dbReference>
<evidence type="ECO:0000313" key="3">
    <source>
        <dbReference type="Proteomes" id="UP000324106"/>
    </source>
</evidence>
<dbReference type="PANTHER" id="PTHR43355:SF2">
    <property type="entry name" value="FLAVIN REDUCTASE (NADPH)"/>
    <property type="match status" value="1"/>
</dbReference>
<dbReference type="PANTHER" id="PTHR43355">
    <property type="entry name" value="FLAVIN REDUCTASE (NADPH)"/>
    <property type="match status" value="1"/>
</dbReference>
<feature type="domain" description="NAD(P)-binding" evidence="1">
    <location>
        <begin position="26"/>
        <end position="221"/>
    </location>
</feature>
<dbReference type="Pfam" id="PF13460">
    <property type="entry name" value="NAD_binding_10"/>
    <property type="match status" value="1"/>
</dbReference>
<accession>A0A5P2ALS2</accession>
<dbReference type="SUPFAM" id="SSF51735">
    <property type="entry name" value="NAD(P)-binding Rossmann-fold domains"/>
    <property type="match status" value="1"/>
</dbReference>
<dbReference type="Gene3D" id="3.40.50.720">
    <property type="entry name" value="NAD(P)-binding Rossmann-like Domain"/>
    <property type="match status" value="1"/>
</dbReference>
<dbReference type="InterPro" id="IPR016040">
    <property type="entry name" value="NAD(P)-bd_dom"/>
</dbReference>
<dbReference type="AlphaFoldDB" id="A0A5P2ALS2"/>
<protein>
    <submittedName>
        <fullName evidence="2">NmrA family transcriptional regulator</fullName>
    </submittedName>
</protein>
<evidence type="ECO:0000313" key="2">
    <source>
        <dbReference type="EMBL" id="QES18995.1"/>
    </source>
</evidence>